<dbReference type="Proteomes" id="UP000192251">
    <property type="component" value="Chromosome"/>
</dbReference>
<reference evidence="2 3" key="1">
    <citation type="submission" date="2017-04" db="EMBL/GenBank/DDBJ databases">
        <title>The complete genome sequence of Streptomyces albolongus YIM 101047, the producer of novel bafilomycins and novel odoriferous sesquiterpenoids.</title>
        <authorList>
            <person name="Yin M."/>
            <person name="Jiang Y."/>
        </authorList>
    </citation>
    <scope>NUCLEOTIDE SEQUENCE [LARGE SCALE GENOMIC DNA]</scope>
    <source>
        <strain evidence="2 3">YIM 101047</strain>
    </source>
</reference>
<feature type="compositionally biased region" description="Basic and acidic residues" evidence="1">
    <location>
        <begin position="1"/>
        <end position="13"/>
    </location>
</feature>
<sequence length="64" mass="6754">MGDTFGGEHRRPDPSGIGRSQRELQDRASFDHQPAAGCLLAIPASLLLWAGLITAARELLGAIA</sequence>
<evidence type="ECO:0000313" key="2">
    <source>
        <dbReference type="EMBL" id="ARF75708.1"/>
    </source>
</evidence>
<dbReference type="RefSeq" id="WP_084750329.1">
    <property type="nucleotide sequence ID" value="NZ_CP020563.1"/>
</dbReference>
<dbReference type="EMBL" id="CP020563">
    <property type="protein sequence ID" value="ARF75708.1"/>
    <property type="molecule type" value="Genomic_DNA"/>
</dbReference>
<keyword evidence="3" id="KW-1185">Reference proteome</keyword>
<dbReference type="KEGG" id="kab:B7C62_28215"/>
<gene>
    <name evidence="2" type="ORF">B7C62_28215</name>
</gene>
<dbReference type="AlphaFoldDB" id="A0ABC8C0R0"/>
<feature type="region of interest" description="Disordered" evidence="1">
    <location>
        <begin position="1"/>
        <end position="28"/>
    </location>
</feature>
<protein>
    <submittedName>
        <fullName evidence="2">Uncharacterized protein</fullName>
    </submittedName>
</protein>
<proteinExistence type="predicted"/>
<accession>A0ABC8C0R0</accession>
<evidence type="ECO:0000256" key="1">
    <source>
        <dbReference type="SAM" id="MobiDB-lite"/>
    </source>
</evidence>
<name>A0ABC8C0R0_9ACTN</name>
<evidence type="ECO:0000313" key="3">
    <source>
        <dbReference type="Proteomes" id="UP000192251"/>
    </source>
</evidence>
<organism evidence="2 3">
    <name type="scientific">Kitasatospora albolonga</name>
    <dbReference type="NCBI Taxonomy" id="68173"/>
    <lineage>
        <taxon>Bacteria</taxon>
        <taxon>Bacillati</taxon>
        <taxon>Actinomycetota</taxon>
        <taxon>Actinomycetes</taxon>
        <taxon>Kitasatosporales</taxon>
        <taxon>Streptomycetaceae</taxon>
        <taxon>Kitasatospora</taxon>
    </lineage>
</organism>